<evidence type="ECO:0000256" key="1">
    <source>
        <dbReference type="SAM" id="MobiDB-lite"/>
    </source>
</evidence>
<sequence>SESSDSEGSDSEDCTSSDSEGSDSEDCTSSELLTLKTVQVLNL</sequence>
<dbReference type="Proteomes" id="UP000265520">
    <property type="component" value="Unassembled WGS sequence"/>
</dbReference>
<proteinExistence type="predicted"/>
<evidence type="ECO:0000313" key="3">
    <source>
        <dbReference type="Proteomes" id="UP000265520"/>
    </source>
</evidence>
<protein>
    <submittedName>
        <fullName evidence="2">Uncharacterized protein</fullName>
    </submittedName>
</protein>
<accession>A0A392V3F5</accession>
<reference evidence="2 3" key="1">
    <citation type="journal article" date="2018" name="Front. Plant Sci.">
        <title>Red Clover (Trifolium pratense) and Zigzag Clover (T. medium) - A Picture of Genomic Similarities and Differences.</title>
        <authorList>
            <person name="Dluhosova J."/>
            <person name="Istvanek J."/>
            <person name="Nedelnik J."/>
            <person name="Repkova J."/>
        </authorList>
    </citation>
    <scope>NUCLEOTIDE SEQUENCE [LARGE SCALE GENOMIC DNA]</scope>
    <source>
        <strain evidence="3">cv. 10/8</strain>
        <tissue evidence="2">Leaf</tissue>
    </source>
</reference>
<feature type="region of interest" description="Disordered" evidence="1">
    <location>
        <begin position="1"/>
        <end position="30"/>
    </location>
</feature>
<comment type="caution">
    <text evidence="2">The sequence shown here is derived from an EMBL/GenBank/DDBJ whole genome shotgun (WGS) entry which is preliminary data.</text>
</comment>
<dbReference type="AlphaFoldDB" id="A0A392V3F5"/>
<keyword evidence="3" id="KW-1185">Reference proteome</keyword>
<evidence type="ECO:0000313" key="2">
    <source>
        <dbReference type="EMBL" id="MCI81465.1"/>
    </source>
</evidence>
<dbReference type="EMBL" id="LXQA011019804">
    <property type="protein sequence ID" value="MCI81465.1"/>
    <property type="molecule type" value="Genomic_DNA"/>
</dbReference>
<name>A0A392V3F5_9FABA</name>
<organism evidence="2 3">
    <name type="scientific">Trifolium medium</name>
    <dbReference type="NCBI Taxonomy" id="97028"/>
    <lineage>
        <taxon>Eukaryota</taxon>
        <taxon>Viridiplantae</taxon>
        <taxon>Streptophyta</taxon>
        <taxon>Embryophyta</taxon>
        <taxon>Tracheophyta</taxon>
        <taxon>Spermatophyta</taxon>
        <taxon>Magnoliopsida</taxon>
        <taxon>eudicotyledons</taxon>
        <taxon>Gunneridae</taxon>
        <taxon>Pentapetalae</taxon>
        <taxon>rosids</taxon>
        <taxon>fabids</taxon>
        <taxon>Fabales</taxon>
        <taxon>Fabaceae</taxon>
        <taxon>Papilionoideae</taxon>
        <taxon>50 kb inversion clade</taxon>
        <taxon>NPAAA clade</taxon>
        <taxon>Hologalegina</taxon>
        <taxon>IRL clade</taxon>
        <taxon>Trifolieae</taxon>
        <taxon>Trifolium</taxon>
    </lineage>
</organism>
<feature type="non-terminal residue" evidence="2">
    <location>
        <position position="1"/>
    </location>
</feature>
<feature type="compositionally biased region" description="Acidic residues" evidence="1">
    <location>
        <begin position="1"/>
        <end position="28"/>
    </location>
</feature>